<proteinExistence type="predicted"/>
<gene>
    <name evidence="1" type="ORF">NAV_LOCUS4414</name>
</gene>
<dbReference type="SUPFAM" id="SSF49562">
    <property type="entry name" value="C2 domain (Calcium/lipid-binding domain, CaLB)"/>
    <property type="match status" value="1"/>
</dbReference>
<dbReference type="EMBL" id="UPTC01000654">
    <property type="protein sequence ID" value="VBB29614.1"/>
    <property type="molecule type" value="Genomic_DNA"/>
</dbReference>
<dbReference type="GO" id="GO:0000149">
    <property type="term" value="F:SNARE binding"/>
    <property type="evidence" value="ECO:0007669"/>
    <property type="project" value="TreeGrafter"/>
</dbReference>
<dbReference type="Proteomes" id="UP000276991">
    <property type="component" value="Unassembled WGS sequence"/>
</dbReference>
<sequence length="209" mass="23905">MDSSDNSAMLMHLLENDGDNPFCAIFLPTMNRSTYHTPMVWQHIQRAAPLHVQPFSQNTVGKVLLTLQYSLIKNRLIVDLIQVKDIVGRQNCDIFLSTQLVQNCKILEKYEISRKCYASNIYFKTTMEFNVPITFFYSNDANLLIKVCQNTKKADEIGHLVIGPQGNSAGVQHWRKIFNTPNTSFSAWHVLTSAISSSNKFFNYNLYSN</sequence>
<dbReference type="PANTHER" id="PTHR10024">
    <property type="entry name" value="SYNAPTOTAGMIN"/>
    <property type="match status" value="1"/>
</dbReference>
<evidence type="ECO:0000313" key="2">
    <source>
        <dbReference type="Proteomes" id="UP000276991"/>
    </source>
</evidence>
<accession>A0A498SEZ4</accession>
<protein>
    <recommendedName>
        <fullName evidence="3">C2 domain-containing protein</fullName>
    </recommendedName>
</protein>
<dbReference type="STRING" id="6277.A0A498SEZ4"/>
<dbReference type="GO" id="GO:0001786">
    <property type="term" value="F:phosphatidylserine binding"/>
    <property type="evidence" value="ECO:0007669"/>
    <property type="project" value="TreeGrafter"/>
</dbReference>
<reference evidence="1 2" key="1">
    <citation type="submission" date="2018-08" db="EMBL/GenBank/DDBJ databases">
        <authorList>
            <person name="Laetsch R D."/>
            <person name="Stevens L."/>
            <person name="Kumar S."/>
            <person name="Blaxter L. M."/>
        </authorList>
    </citation>
    <scope>NUCLEOTIDE SEQUENCE [LARGE SCALE GENOMIC DNA]</scope>
</reference>
<dbReference type="OrthoDB" id="270970at2759"/>
<dbReference type="Gene3D" id="2.60.40.150">
    <property type="entry name" value="C2 domain"/>
    <property type="match status" value="1"/>
</dbReference>
<organism evidence="1 2">
    <name type="scientific">Acanthocheilonema viteae</name>
    <name type="common">Filarial nematode worm</name>
    <name type="synonym">Dipetalonema viteae</name>
    <dbReference type="NCBI Taxonomy" id="6277"/>
    <lineage>
        <taxon>Eukaryota</taxon>
        <taxon>Metazoa</taxon>
        <taxon>Ecdysozoa</taxon>
        <taxon>Nematoda</taxon>
        <taxon>Chromadorea</taxon>
        <taxon>Rhabditida</taxon>
        <taxon>Spirurina</taxon>
        <taxon>Spiruromorpha</taxon>
        <taxon>Filarioidea</taxon>
        <taxon>Onchocercidae</taxon>
        <taxon>Acanthocheilonema</taxon>
    </lineage>
</organism>
<dbReference type="GO" id="GO:0070382">
    <property type="term" value="C:exocytic vesicle"/>
    <property type="evidence" value="ECO:0007669"/>
    <property type="project" value="TreeGrafter"/>
</dbReference>
<dbReference type="GO" id="GO:0005886">
    <property type="term" value="C:plasma membrane"/>
    <property type="evidence" value="ECO:0007669"/>
    <property type="project" value="TreeGrafter"/>
</dbReference>
<evidence type="ECO:0000313" key="1">
    <source>
        <dbReference type="EMBL" id="VBB29614.1"/>
    </source>
</evidence>
<dbReference type="AlphaFoldDB" id="A0A498SEZ4"/>
<dbReference type="GO" id="GO:0005509">
    <property type="term" value="F:calcium ion binding"/>
    <property type="evidence" value="ECO:0007669"/>
    <property type="project" value="TreeGrafter"/>
</dbReference>
<evidence type="ECO:0008006" key="3">
    <source>
        <dbReference type="Google" id="ProtNLM"/>
    </source>
</evidence>
<name>A0A498SEZ4_ACAVI</name>
<dbReference type="GO" id="GO:0030276">
    <property type="term" value="F:clathrin binding"/>
    <property type="evidence" value="ECO:0007669"/>
    <property type="project" value="TreeGrafter"/>
</dbReference>
<keyword evidence="2" id="KW-1185">Reference proteome</keyword>
<dbReference type="GO" id="GO:0005544">
    <property type="term" value="F:calcium-dependent phospholipid binding"/>
    <property type="evidence" value="ECO:0007669"/>
    <property type="project" value="TreeGrafter"/>
</dbReference>
<dbReference type="InterPro" id="IPR035892">
    <property type="entry name" value="C2_domain_sf"/>
</dbReference>
<dbReference type="GO" id="GO:0017156">
    <property type="term" value="P:calcium-ion regulated exocytosis"/>
    <property type="evidence" value="ECO:0007669"/>
    <property type="project" value="TreeGrafter"/>
</dbReference>